<organism evidence="1 2">
    <name type="scientific">Vitis vinifera</name>
    <name type="common">Grape</name>
    <dbReference type="NCBI Taxonomy" id="29760"/>
    <lineage>
        <taxon>Eukaryota</taxon>
        <taxon>Viridiplantae</taxon>
        <taxon>Streptophyta</taxon>
        <taxon>Embryophyta</taxon>
        <taxon>Tracheophyta</taxon>
        <taxon>Spermatophyta</taxon>
        <taxon>Magnoliopsida</taxon>
        <taxon>eudicotyledons</taxon>
        <taxon>Gunneridae</taxon>
        <taxon>Pentapetalae</taxon>
        <taxon>rosids</taxon>
        <taxon>Vitales</taxon>
        <taxon>Vitaceae</taxon>
        <taxon>Viteae</taxon>
        <taxon>Vitis</taxon>
    </lineage>
</organism>
<dbReference type="PANTHER" id="PTHR35320:SF1">
    <property type="entry name" value="ATP-DEPENDENT CLP PROTEASE ATP-BINDING SUBUNIT"/>
    <property type="match status" value="1"/>
</dbReference>
<proteinExistence type="predicted"/>
<evidence type="ECO:0000313" key="2">
    <source>
        <dbReference type="Proteomes" id="UP000288805"/>
    </source>
</evidence>
<dbReference type="AlphaFoldDB" id="A0A438FHL9"/>
<accession>A0A438FHL9</accession>
<dbReference type="PANTHER" id="PTHR35320">
    <property type="entry name" value="ATP-DEPENDENT CLP PROTEASE ATP-BINDING SUBUNIT"/>
    <property type="match status" value="1"/>
</dbReference>
<protein>
    <submittedName>
        <fullName evidence="1">Uncharacterized protein</fullName>
    </submittedName>
</protein>
<name>A0A438FHL9_VITVI</name>
<dbReference type="EMBL" id="QGNW01000891">
    <property type="protein sequence ID" value="RVW59458.1"/>
    <property type="molecule type" value="Genomic_DNA"/>
</dbReference>
<sequence length="257" mass="28141">MSCFSSPLNSKILIPQKMGSKMNSPNSPILCKLHTSQPYNPRIKTIAFSSFFIQNQQAPTDQTQLPKTSAYTVKFRTLGACKLGISRYPDFEYNAEGGTGTGTGTAPVVEDNGLKDQVSVCFDLKTLYIPPLTTATSRFLGLPFPPFLRIDIVPELFQGNISRESGKVDLEFKAKFLFSVGNIYRAPPLMVATVLTSEESEGRMRRGRGERLDGEGKCRLVGVATVEAIDDVFMNTFLGLPTECLANLNAAITYSTS</sequence>
<reference evidence="1 2" key="1">
    <citation type="journal article" date="2018" name="PLoS Genet.">
        <title>Population sequencing reveals clonal diversity and ancestral inbreeding in the grapevine cultivar Chardonnay.</title>
        <authorList>
            <person name="Roach M.J."/>
            <person name="Johnson D.L."/>
            <person name="Bohlmann J."/>
            <person name="van Vuuren H.J."/>
            <person name="Jones S.J."/>
            <person name="Pretorius I.S."/>
            <person name="Schmidt S.A."/>
            <person name="Borneman A.R."/>
        </authorList>
    </citation>
    <scope>NUCLEOTIDE SEQUENCE [LARGE SCALE GENOMIC DNA]</scope>
    <source>
        <strain evidence="2">cv. Chardonnay</strain>
        <tissue evidence="1">Leaf</tissue>
    </source>
</reference>
<comment type="caution">
    <text evidence="1">The sequence shown here is derived from an EMBL/GenBank/DDBJ whole genome shotgun (WGS) entry which is preliminary data.</text>
</comment>
<gene>
    <name evidence="1" type="ORF">CK203_102909</name>
</gene>
<evidence type="ECO:0000313" key="1">
    <source>
        <dbReference type="EMBL" id="RVW59458.1"/>
    </source>
</evidence>
<dbReference type="Proteomes" id="UP000288805">
    <property type="component" value="Unassembled WGS sequence"/>
</dbReference>